<dbReference type="GO" id="GO:0004557">
    <property type="term" value="F:alpha-galactosidase activity"/>
    <property type="evidence" value="ECO:0007669"/>
    <property type="project" value="UniProtKB-EC"/>
</dbReference>
<keyword evidence="4 6" id="KW-0378">Hydrolase</keyword>
<evidence type="ECO:0000256" key="5">
    <source>
        <dbReference type="ARBA" id="ARBA00023295"/>
    </source>
</evidence>
<comment type="similarity">
    <text evidence="2 6">Belongs to the glycosyl hydrolase 27 family.</text>
</comment>
<evidence type="ECO:0000256" key="4">
    <source>
        <dbReference type="ARBA" id="ARBA00022801"/>
    </source>
</evidence>
<evidence type="ECO:0000256" key="3">
    <source>
        <dbReference type="ARBA" id="ARBA00012755"/>
    </source>
</evidence>
<dbReference type="SUPFAM" id="SSF51445">
    <property type="entry name" value="(Trans)glycosidases"/>
    <property type="match status" value="1"/>
</dbReference>
<proteinExistence type="inferred from homology"/>
<comment type="catalytic activity">
    <reaction evidence="1 6">
        <text>Hydrolysis of terminal, non-reducing alpha-D-galactose residues in alpha-D-galactosides, including galactose oligosaccharides, galactomannans and galactolipids.</text>
        <dbReference type="EC" id="3.2.1.22"/>
    </reaction>
</comment>
<dbReference type="AlphaFoldDB" id="A0A397VGW5"/>
<keyword evidence="7" id="KW-0732">Signal</keyword>
<evidence type="ECO:0000256" key="1">
    <source>
        <dbReference type="ARBA" id="ARBA00001255"/>
    </source>
</evidence>
<evidence type="ECO:0000256" key="2">
    <source>
        <dbReference type="ARBA" id="ARBA00009743"/>
    </source>
</evidence>
<evidence type="ECO:0000256" key="7">
    <source>
        <dbReference type="SAM" id="SignalP"/>
    </source>
</evidence>
<dbReference type="Gene3D" id="3.20.20.70">
    <property type="entry name" value="Aldolase class I"/>
    <property type="match status" value="2"/>
</dbReference>
<keyword evidence="9" id="KW-1185">Reference proteome</keyword>
<keyword evidence="6" id="KW-1015">Disulfide bond</keyword>
<dbReference type="PRINTS" id="PR00740">
    <property type="entry name" value="GLHYDRLASE27"/>
</dbReference>
<dbReference type="InterPro" id="IPR002241">
    <property type="entry name" value="Glyco_hydro_27"/>
</dbReference>
<feature type="signal peptide" evidence="7">
    <location>
        <begin position="1"/>
        <end position="16"/>
    </location>
</feature>
<feature type="chain" id="PRO_5017270320" description="Alpha-galactosidase" evidence="7">
    <location>
        <begin position="17"/>
        <end position="274"/>
    </location>
</feature>
<dbReference type="Pfam" id="PF16499">
    <property type="entry name" value="Melibiase_2"/>
    <property type="match status" value="1"/>
</dbReference>
<dbReference type="GO" id="GO:0005975">
    <property type="term" value="P:carbohydrate metabolic process"/>
    <property type="evidence" value="ECO:0007669"/>
    <property type="project" value="InterPro"/>
</dbReference>
<reference evidence="8 9" key="1">
    <citation type="submission" date="2018-06" db="EMBL/GenBank/DDBJ databases">
        <title>Comparative genomics reveals the genomic features of Rhizophagus irregularis, R. cerebriforme, R. diaphanum and Gigaspora rosea, and their symbiotic lifestyle signature.</title>
        <authorList>
            <person name="Morin E."/>
            <person name="San Clemente H."/>
            <person name="Chen E.C.H."/>
            <person name="De La Providencia I."/>
            <person name="Hainaut M."/>
            <person name="Kuo A."/>
            <person name="Kohler A."/>
            <person name="Murat C."/>
            <person name="Tang N."/>
            <person name="Roy S."/>
            <person name="Loubradou J."/>
            <person name="Henrissat B."/>
            <person name="Grigoriev I.V."/>
            <person name="Corradi N."/>
            <person name="Roux C."/>
            <person name="Martin F.M."/>
        </authorList>
    </citation>
    <scope>NUCLEOTIDE SEQUENCE [LARGE SCALE GENOMIC DNA]</scope>
    <source>
        <strain evidence="8 9">DAOM 194757</strain>
    </source>
</reference>
<gene>
    <name evidence="8" type="ORF">C2G38_2077523</name>
</gene>
<evidence type="ECO:0000313" key="8">
    <source>
        <dbReference type="EMBL" id="RIB21724.1"/>
    </source>
</evidence>
<accession>A0A397VGW5</accession>
<dbReference type="OrthoDB" id="5795902at2759"/>
<keyword evidence="5 6" id="KW-0326">Glycosidase</keyword>
<evidence type="ECO:0000256" key="6">
    <source>
        <dbReference type="RuleBase" id="RU361168"/>
    </source>
</evidence>
<dbReference type="Proteomes" id="UP000266673">
    <property type="component" value="Unassembled WGS sequence"/>
</dbReference>
<dbReference type="InterPro" id="IPR013785">
    <property type="entry name" value="Aldolase_TIM"/>
</dbReference>
<dbReference type="InterPro" id="IPR017853">
    <property type="entry name" value="GH"/>
</dbReference>
<sequence>MLMSLFIIIFTMIVLCLDNGLGKMPPMGWNSYNHFNCTINETLIKSIAYAMIKYSFRNAGYTYLNLGDDAGIANCANRPGSLGYEELDIQTFAEWRVDYLKYDNCNNTIIDPIIHYSVRHAMICPTNRPIYYRYAIRGKKFKKFCNKSMIWKMTVDINPSWKLILSTLDQQRNFLNYSSPGGWNDSDMLEIGNGRLTFDEQKTPLLLGFDLRNPPNDTLTIVKRSIKYYINFKSHCNIDGSIEVTDLWDAVSFKGNLCKVCFLSHGVTVLNLQS</sequence>
<dbReference type="CDD" id="cd14792">
    <property type="entry name" value="GH27"/>
    <property type="match status" value="1"/>
</dbReference>
<dbReference type="EMBL" id="QKWP01000345">
    <property type="protein sequence ID" value="RIB21724.1"/>
    <property type="molecule type" value="Genomic_DNA"/>
</dbReference>
<comment type="caution">
    <text evidence="8">The sequence shown here is derived from an EMBL/GenBank/DDBJ whole genome shotgun (WGS) entry which is preliminary data.</text>
</comment>
<protein>
    <recommendedName>
        <fullName evidence="3 6">Alpha-galactosidase</fullName>
        <ecNumber evidence="3 6">3.2.1.22</ecNumber>
    </recommendedName>
    <alternativeName>
        <fullName evidence="6">Melibiase</fullName>
    </alternativeName>
</protein>
<organism evidence="8 9">
    <name type="scientific">Gigaspora rosea</name>
    <dbReference type="NCBI Taxonomy" id="44941"/>
    <lineage>
        <taxon>Eukaryota</taxon>
        <taxon>Fungi</taxon>
        <taxon>Fungi incertae sedis</taxon>
        <taxon>Mucoromycota</taxon>
        <taxon>Glomeromycotina</taxon>
        <taxon>Glomeromycetes</taxon>
        <taxon>Diversisporales</taxon>
        <taxon>Gigasporaceae</taxon>
        <taxon>Gigaspora</taxon>
    </lineage>
</organism>
<name>A0A397VGW5_9GLOM</name>
<dbReference type="PANTHER" id="PTHR11452:SF75">
    <property type="entry name" value="ALPHA-GALACTOSIDASE MEL1"/>
    <property type="match status" value="1"/>
</dbReference>
<dbReference type="STRING" id="44941.A0A397VGW5"/>
<dbReference type="EC" id="3.2.1.22" evidence="3 6"/>
<dbReference type="PANTHER" id="PTHR11452">
    <property type="entry name" value="ALPHA-GALACTOSIDASE/ALPHA-N-ACETYLGALACTOSAMINIDASE"/>
    <property type="match status" value="1"/>
</dbReference>
<evidence type="ECO:0000313" key="9">
    <source>
        <dbReference type="Proteomes" id="UP000266673"/>
    </source>
</evidence>